<keyword evidence="3" id="KW-1185">Reference proteome</keyword>
<dbReference type="EMBL" id="KV878213">
    <property type="protein sequence ID" value="OJJ33833.1"/>
    <property type="molecule type" value="Genomic_DNA"/>
</dbReference>
<protein>
    <recommendedName>
        <fullName evidence="1">F-box domain-containing protein</fullName>
    </recommendedName>
</protein>
<dbReference type="Gene3D" id="1.20.1280.50">
    <property type="match status" value="1"/>
</dbReference>
<accession>A0A1L9RG56</accession>
<name>A0A1L9RG56_ASPWE</name>
<dbReference type="OrthoDB" id="4192220at2759"/>
<evidence type="ECO:0000259" key="1">
    <source>
        <dbReference type="Pfam" id="PF12937"/>
    </source>
</evidence>
<evidence type="ECO:0000313" key="2">
    <source>
        <dbReference type="EMBL" id="OJJ33833.1"/>
    </source>
</evidence>
<reference evidence="3" key="1">
    <citation type="journal article" date="2017" name="Genome Biol.">
        <title>Comparative genomics reveals high biological diversity and specific adaptations in the industrially and medically important fungal genus Aspergillus.</title>
        <authorList>
            <person name="de Vries R.P."/>
            <person name="Riley R."/>
            <person name="Wiebenga A."/>
            <person name="Aguilar-Osorio G."/>
            <person name="Amillis S."/>
            <person name="Uchima C.A."/>
            <person name="Anderluh G."/>
            <person name="Asadollahi M."/>
            <person name="Askin M."/>
            <person name="Barry K."/>
            <person name="Battaglia E."/>
            <person name="Bayram O."/>
            <person name="Benocci T."/>
            <person name="Braus-Stromeyer S.A."/>
            <person name="Caldana C."/>
            <person name="Canovas D."/>
            <person name="Cerqueira G.C."/>
            <person name="Chen F."/>
            <person name="Chen W."/>
            <person name="Choi C."/>
            <person name="Clum A."/>
            <person name="Dos Santos R.A."/>
            <person name="Damasio A.R."/>
            <person name="Diallinas G."/>
            <person name="Emri T."/>
            <person name="Fekete E."/>
            <person name="Flipphi M."/>
            <person name="Freyberg S."/>
            <person name="Gallo A."/>
            <person name="Gournas C."/>
            <person name="Habgood R."/>
            <person name="Hainaut M."/>
            <person name="Harispe M.L."/>
            <person name="Henrissat B."/>
            <person name="Hilden K.S."/>
            <person name="Hope R."/>
            <person name="Hossain A."/>
            <person name="Karabika E."/>
            <person name="Karaffa L."/>
            <person name="Karanyi Z."/>
            <person name="Krasevec N."/>
            <person name="Kuo A."/>
            <person name="Kusch H."/>
            <person name="LaButti K."/>
            <person name="Lagendijk E.L."/>
            <person name="Lapidus A."/>
            <person name="Levasseur A."/>
            <person name="Lindquist E."/>
            <person name="Lipzen A."/>
            <person name="Logrieco A.F."/>
            <person name="MacCabe A."/>
            <person name="Maekelae M.R."/>
            <person name="Malavazi I."/>
            <person name="Melin P."/>
            <person name="Meyer V."/>
            <person name="Mielnichuk N."/>
            <person name="Miskei M."/>
            <person name="Molnar A.P."/>
            <person name="Mule G."/>
            <person name="Ngan C.Y."/>
            <person name="Orejas M."/>
            <person name="Orosz E."/>
            <person name="Ouedraogo J.P."/>
            <person name="Overkamp K.M."/>
            <person name="Park H.-S."/>
            <person name="Perrone G."/>
            <person name="Piumi F."/>
            <person name="Punt P.J."/>
            <person name="Ram A.F."/>
            <person name="Ramon A."/>
            <person name="Rauscher S."/>
            <person name="Record E."/>
            <person name="Riano-Pachon D.M."/>
            <person name="Robert V."/>
            <person name="Roehrig J."/>
            <person name="Ruller R."/>
            <person name="Salamov A."/>
            <person name="Salih N.S."/>
            <person name="Samson R.A."/>
            <person name="Sandor E."/>
            <person name="Sanguinetti M."/>
            <person name="Schuetze T."/>
            <person name="Sepcic K."/>
            <person name="Shelest E."/>
            <person name="Sherlock G."/>
            <person name="Sophianopoulou V."/>
            <person name="Squina F.M."/>
            <person name="Sun H."/>
            <person name="Susca A."/>
            <person name="Todd R.B."/>
            <person name="Tsang A."/>
            <person name="Unkles S.E."/>
            <person name="van de Wiele N."/>
            <person name="van Rossen-Uffink D."/>
            <person name="Oliveira J.V."/>
            <person name="Vesth T.C."/>
            <person name="Visser J."/>
            <person name="Yu J.-H."/>
            <person name="Zhou M."/>
            <person name="Andersen M.R."/>
            <person name="Archer D.B."/>
            <person name="Baker S.E."/>
            <person name="Benoit I."/>
            <person name="Brakhage A.A."/>
            <person name="Braus G.H."/>
            <person name="Fischer R."/>
            <person name="Frisvad J.C."/>
            <person name="Goldman G.H."/>
            <person name="Houbraken J."/>
            <person name="Oakley B."/>
            <person name="Pocsi I."/>
            <person name="Scazzocchio C."/>
            <person name="Seiboth B."/>
            <person name="vanKuyk P.A."/>
            <person name="Wortman J."/>
            <person name="Dyer P.S."/>
            <person name="Grigoriev I.V."/>
        </authorList>
    </citation>
    <scope>NUCLEOTIDE SEQUENCE [LARGE SCALE GENOMIC DNA]</scope>
    <source>
        <strain evidence="3">DTO 134E9</strain>
    </source>
</reference>
<dbReference type="GeneID" id="63751478"/>
<sequence>MVNSPISKLSPELLANIFEFLPPGTALLSCLLCCKKWHFLAQEILYRDIVLNSSSVANFVRRVPSTPSTDALVQSITLQVDPLQADADEDQNAIAYEGSRATQQLWRSLDKLAIRIQSMTRLSSLSIFRTPAPAFSSFWISQTSLAKIVDNLPETCTSLEIDTRDNDDGAKPGSVHLCLSIRRVLPRLHYLRLRLNRICPEICGGFDANESDIKDSYKPSKAPKLKECIINLTLRTPYPLCSGICGVSPPQPSVAVMVTALQSLVSTGSAPNLEQSRVLDLQGQEGADPASYPSFIRRDILSNTSRIVPIRDIGGFIKPSWLIRVPDSEGGDLVSHLWAIETVAEGRAWQETERGTRLAAPVMRKRGFTAYLPVETRERFVKRTNLTCMLWSNEKVAGMRLLENEERGVLETRSVREKIPNGWMHLENDGYVLPIE</sequence>
<gene>
    <name evidence="2" type="ORF">ASPWEDRAFT_41708</name>
</gene>
<organism evidence="2 3">
    <name type="scientific">Aspergillus wentii DTO 134E9</name>
    <dbReference type="NCBI Taxonomy" id="1073089"/>
    <lineage>
        <taxon>Eukaryota</taxon>
        <taxon>Fungi</taxon>
        <taxon>Dikarya</taxon>
        <taxon>Ascomycota</taxon>
        <taxon>Pezizomycotina</taxon>
        <taxon>Eurotiomycetes</taxon>
        <taxon>Eurotiomycetidae</taxon>
        <taxon>Eurotiales</taxon>
        <taxon>Aspergillaceae</taxon>
        <taxon>Aspergillus</taxon>
        <taxon>Aspergillus subgen. Cremei</taxon>
    </lineage>
</organism>
<dbReference type="Proteomes" id="UP000184383">
    <property type="component" value="Unassembled WGS sequence"/>
</dbReference>
<dbReference type="CDD" id="cd09917">
    <property type="entry name" value="F-box_SF"/>
    <property type="match status" value="1"/>
</dbReference>
<dbReference type="VEuPathDB" id="FungiDB:ASPWEDRAFT_41708"/>
<dbReference type="InterPro" id="IPR036047">
    <property type="entry name" value="F-box-like_dom_sf"/>
</dbReference>
<proteinExistence type="predicted"/>
<dbReference type="AlphaFoldDB" id="A0A1L9RG56"/>
<evidence type="ECO:0000313" key="3">
    <source>
        <dbReference type="Proteomes" id="UP000184383"/>
    </source>
</evidence>
<dbReference type="Pfam" id="PF12937">
    <property type="entry name" value="F-box-like"/>
    <property type="match status" value="1"/>
</dbReference>
<dbReference type="InterPro" id="IPR001810">
    <property type="entry name" value="F-box_dom"/>
</dbReference>
<dbReference type="RefSeq" id="XP_040687509.1">
    <property type="nucleotide sequence ID" value="XM_040835630.1"/>
</dbReference>
<dbReference type="SUPFAM" id="SSF81383">
    <property type="entry name" value="F-box domain"/>
    <property type="match status" value="1"/>
</dbReference>
<dbReference type="STRING" id="1073089.A0A1L9RG56"/>
<feature type="domain" description="F-box" evidence="1">
    <location>
        <begin position="11"/>
        <end position="51"/>
    </location>
</feature>